<proteinExistence type="predicted"/>
<dbReference type="AlphaFoldDB" id="A0A6M3LR49"/>
<accession>A0A6M3LR49</accession>
<dbReference type="EMBL" id="MT143513">
    <property type="protein sequence ID" value="QJA97660.1"/>
    <property type="molecule type" value="Genomic_DNA"/>
</dbReference>
<gene>
    <name evidence="1" type="ORF">MM415B06028_0009</name>
</gene>
<protein>
    <submittedName>
        <fullName evidence="1">Uncharacterized protein</fullName>
    </submittedName>
</protein>
<evidence type="ECO:0000313" key="1">
    <source>
        <dbReference type="EMBL" id="QJA97660.1"/>
    </source>
</evidence>
<organism evidence="1">
    <name type="scientific">viral metagenome</name>
    <dbReference type="NCBI Taxonomy" id="1070528"/>
    <lineage>
        <taxon>unclassified sequences</taxon>
        <taxon>metagenomes</taxon>
        <taxon>organismal metagenomes</taxon>
    </lineage>
</organism>
<reference evidence="1" key="1">
    <citation type="submission" date="2020-03" db="EMBL/GenBank/DDBJ databases">
        <title>The deep terrestrial virosphere.</title>
        <authorList>
            <person name="Holmfeldt K."/>
            <person name="Nilsson E."/>
            <person name="Simone D."/>
            <person name="Lopez-Fernandez M."/>
            <person name="Wu X."/>
            <person name="de Brujin I."/>
            <person name="Lundin D."/>
            <person name="Andersson A."/>
            <person name="Bertilsson S."/>
            <person name="Dopson M."/>
        </authorList>
    </citation>
    <scope>NUCLEOTIDE SEQUENCE</scope>
    <source>
        <strain evidence="1">MM415B06028</strain>
    </source>
</reference>
<name>A0A6M3LR49_9ZZZZ</name>
<sequence length="120" mass="12927">MNITKVQWATVVINLAKKLRSAARFAKVSATTDGLAQLEISIQGVSSARLALVRRSHCGGMIPECRLEASTTLPNNLNEALVKLNYYQEVVDLALVARAETAHLLVVNTALVAMADPEVV</sequence>